<dbReference type="Proteomes" id="UP000525298">
    <property type="component" value="Unassembled WGS sequence"/>
</dbReference>
<evidence type="ECO:0000313" key="3">
    <source>
        <dbReference type="Proteomes" id="UP000525298"/>
    </source>
</evidence>
<protein>
    <recommendedName>
        <fullName evidence="1">RsbT co-antagonist protein RsbRD N-terminal domain-containing protein</fullName>
    </recommendedName>
</protein>
<evidence type="ECO:0000313" key="2">
    <source>
        <dbReference type="EMBL" id="MBA2879971.1"/>
    </source>
</evidence>
<comment type="caution">
    <text evidence="2">The sequence shown here is derived from an EMBL/GenBank/DDBJ whole genome shotgun (WGS) entry which is preliminary data.</text>
</comment>
<accession>A0A7W0C6C4</accession>
<dbReference type="InterPro" id="IPR025751">
    <property type="entry name" value="RsbRD_N_dom"/>
</dbReference>
<keyword evidence="3" id="KW-1185">Reference proteome</keyword>
<dbReference type="RefSeq" id="WP_181549650.1">
    <property type="nucleotide sequence ID" value="NZ_JACDUS010000001.1"/>
</dbReference>
<feature type="domain" description="RsbT co-antagonist protein RsbRD N-terminal" evidence="1">
    <location>
        <begin position="18"/>
        <end position="154"/>
    </location>
</feature>
<dbReference type="EMBL" id="JACDUS010000001">
    <property type="protein sequence ID" value="MBA2879971.1"/>
    <property type="molecule type" value="Genomic_DNA"/>
</dbReference>
<gene>
    <name evidence="2" type="ORF">HNR65_000278</name>
</gene>
<dbReference type="Pfam" id="PF14361">
    <property type="entry name" value="RsbRD_N"/>
    <property type="match status" value="1"/>
</dbReference>
<name>A0A7W0C6C4_9BACT</name>
<evidence type="ECO:0000259" key="1">
    <source>
        <dbReference type="Pfam" id="PF14361"/>
    </source>
</evidence>
<organism evidence="2 3">
    <name type="scientific">Desulfosalsimonas propionicica</name>
    <dbReference type="NCBI Taxonomy" id="332175"/>
    <lineage>
        <taxon>Bacteria</taxon>
        <taxon>Pseudomonadati</taxon>
        <taxon>Thermodesulfobacteriota</taxon>
        <taxon>Desulfobacteria</taxon>
        <taxon>Desulfobacterales</taxon>
        <taxon>Desulfosalsimonadaceae</taxon>
        <taxon>Desulfosalsimonas</taxon>
    </lineage>
</organism>
<reference evidence="2 3" key="1">
    <citation type="submission" date="2020-07" db="EMBL/GenBank/DDBJ databases">
        <title>Genomic Encyclopedia of Type Strains, Phase IV (KMG-IV): sequencing the most valuable type-strain genomes for metagenomic binning, comparative biology and taxonomic classification.</title>
        <authorList>
            <person name="Goeker M."/>
        </authorList>
    </citation>
    <scope>NUCLEOTIDE SEQUENCE [LARGE SCALE GENOMIC DNA]</scope>
    <source>
        <strain evidence="2 3">DSM 17721</strain>
    </source>
</reference>
<dbReference type="AlphaFoldDB" id="A0A7W0C6C4"/>
<proteinExistence type="predicted"/>
<sequence length="182" mass="20326">MPEEKSQDIVSARKEKWMDQWLDALMSTYPNESARFFKDTTDPFANPVGSAFRNGIRNLFEVLAADAYDPEAARKALDPMVRVRAIQELTPSAALGFIPQIKAIMARDGKAVSNAAGADKIRMDKIAEHADKALLTAFDLYMGCKKHVYTLRAQQARNSVRQLLVKNELISELPDIDPAVME</sequence>